<gene>
    <name evidence="1" type="ORF">L484_018491</name>
</gene>
<protein>
    <submittedName>
        <fullName evidence="1">Uncharacterized protein</fullName>
    </submittedName>
</protein>
<sequence length="102" mass="11917">MKRGLGGAAWILTVRESTRLLFRWEERVVEMAFLVCAWLPIMGTSVRRQSYAPCGVMQWLEMEVEVERSCLLLRARDVRVPWYCRVIGFQPWWGSGSMGETF</sequence>
<accession>W9S3I0</accession>
<proteinExistence type="predicted"/>
<name>W9S3I0_9ROSA</name>
<organism evidence="1 2">
    <name type="scientific">Morus notabilis</name>
    <dbReference type="NCBI Taxonomy" id="981085"/>
    <lineage>
        <taxon>Eukaryota</taxon>
        <taxon>Viridiplantae</taxon>
        <taxon>Streptophyta</taxon>
        <taxon>Embryophyta</taxon>
        <taxon>Tracheophyta</taxon>
        <taxon>Spermatophyta</taxon>
        <taxon>Magnoliopsida</taxon>
        <taxon>eudicotyledons</taxon>
        <taxon>Gunneridae</taxon>
        <taxon>Pentapetalae</taxon>
        <taxon>rosids</taxon>
        <taxon>fabids</taxon>
        <taxon>Rosales</taxon>
        <taxon>Moraceae</taxon>
        <taxon>Moreae</taxon>
        <taxon>Morus</taxon>
    </lineage>
</organism>
<dbReference type="AlphaFoldDB" id="W9S3I0"/>
<reference evidence="2" key="1">
    <citation type="submission" date="2013-01" db="EMBL/GenBank/DDBJ databases">
        <title>Draft Genome Sequence of a Mulberry Tree, Morus notabilis C.K. Schneid.</title>
        <authorList>
            <person name="He N."/>
            <person name="Zhao S."/>
        </authorList>
    </citation>
    <scope>NUCLEOTIDE SEQUENCE</scope>
</reference>
<dbReference type="Proteomes" id="UP000030645">
    <property type="component" value="Unassembled WGS sequence"/>
</dbReference>
<evidence type="ECO:0000313" key="1">
    <source>
        <dbReference type="EMBL" id="EXC24777.1"/>
    </source>
</evidence>
<dbReference type="EMBL" id="KE346034">
    <property type="protein sequence ID" value="EXC24777.1"/>
    <property type="molecule type" value="Genomic_DNA"/>
</dbReference>
<evidence type="ECO:0000313" key="2">
    <source>
        <dbReference type="Proteomes" id="UP000030645"/>
    </source>
</evidence>
<keyword evidence="2" id="KW-1185">Reference proteome</keyword>